<dbReference type="RefSeq" id="WP_044222340.1">
    <property type="nucleotide sequence ID" value="NZ_JBKAGJ010000015.1"/>
</dbReference>
<dbReference type="InterPro" id="IPR052894">
    <property type="entry name" value="AsmA-related"/>
</dbReference>
<accession>A0A098S5T6</accession>
<comment type="caution">
    <text evidence="2">The sequence shown here is derived from an EMBL/GenBank/DDBJ whole genome shotgun (WGS) entry which is preliminary data.</text>
</comment>
<evidence type="ECO:0000313" key="3">
    <source>
        <dbReference type="Proteomes" id="UP000029736"/>
    </source>
</evidence>
<sequence>MKKILKRLLIILSVTVLLLIGAVAVIANLFEDRIGRALTQTINNQLTAELTVQGFDITLFRSFPSLSANLKGVRLEDTAGAPLLEAETIGFRFGLLSLFKSSLEIGSVVVDKGQLRILIDKQGRGNYDILKPGEEEASSEATNIDLTSAELRQVAISYTDQSQRQQIEGVVQSALFSGAFSNTAFELESEAQIQFEFADLDGIRYLPGKAVSYDVELAVDLEAGTYALQRGALEVEGNAFKVDGTVENWETGTYFDLYATAEDGNLAGVLALLPATYASQLQGFSSKGRFAFDAIVKGQYNKQQQPEVRVEFSLEDGRLSSDLLEQPLKDVSLQAVFTNGKYRNAKSSIFRLDQFKGYFNRELIEMTAQVSNFEEPDIRFFLNGVLPLESAYGLLGKPAITEGSGEVEFQDVRIEGRYKDMINPSRIGRVSAEGMLEFDDAGLVIGEEALLLDRGRLQLEGNRLSIEGLRLEGAGSDITFDGTAFNLLPVLFADSLNSSRAQLEFDARLSGRSLDIDRLMGALTFSAEAEADAPATQEDLAPEEQEPQALFLGFLNGTFDANIEALNYQKIEGEDFQGKLAFRANTMNVLGEIKAFGGQISLDGEVNFEAAPVLEARMACQNLEVSTLFEQADNFGQEVLTHRHLKGQLDTKVAIYAYWDEQGNFLMDRLRVLAGIGISDGTLQGLEMLQDFSDFVHIRDLREINFVDMQNFLEIRNRRLYLPVMFIRSNALNLTISGEHSFDNEIGYYLKVNAGQVLADRFRKHDPSLKPKPARQSGFFNLYYAMLGTLDDYNITAAKQRVREDFERSEFRKREIQRALEQEFGIVELIEEPENWKDIPEFDHDTYDPQEEEYLDFEVGGR</sequence>
<gene>
    <name evidence="2" type="ORF">IX84_15540</name>
</gene>
<protein>
    <recommendedName>
        <fullName evidence="1">AsmA domain-containing protein</fullName>
    </recommendedName>
</protein>
<organism evidence="2 3">
    <name type="scientific">Phaeodactylibacter xiamenensis</name>
    <dbReference type="NCBI Taxonomy" id="1524460"/>
    <lineage>
        <taxon>Bacteria</taxon>
        <taxon>Pseudomonadati</taxon>
        <taxon>Bacteroidota</taxon>
        <taxon>Saprospiria</taxon>
        <taxon>Saprospirales</taxon>
        <taxon>Haliscomenobacteraceae</taxon>
        <taxon>Phaeodactylibacter</taxon>
    </lineage>
</organism>
<proteinExistence type="predicted"/>
<feature type="domain" description="AsmA" evidence="1">
    <location>
        <begin position="1"/>
        <end position="167"/>
    </location>
</feature>
<keyword evidence="3" id="KW-1185">Reference proteome</keyword>
<dbReference type="GO" id="GO:0005886">
    <property type="term" value="C:plasma membrane"/>
    <property type="evidence" value="ECO:0007669"/>
    <property type="project" value="TreeGrafter"/>
</dbReference>
<reference evidence="2 3" key="1">
    <citation type="journal article" date="2014" name="Int. J. Syst. Evol. Microbiol.">
        <title>Phaeodactylibacter xiamenensis gen. nov., sp. nov., a member of the family Saprospiraceae isolated from the marine alga Phaeodactylum tricornutum.</title>
        <authorList>
            <person name="Chen Z.Jr."/>
            <person name="Lei X."/>
            <person name="Lai Q."/>
            <person name="Li Y."/>
            <person name="Zhang B."/>
            <person name="Zhang J."/>
            <person name="Zhang H."/>
            <person name="Yang L."/>
            <person name="Zheng W."/>
            <person name="Tian Y."/>
            <person name="Yu Z."/>
            <person name="Xu H.Jr."/>
            <person name="Zheng T."/>
        </authorList>
    </citation>
    <scope>NUCLEOTIDE SEQUENCE [LARGE SCALE GENOMIC DNA]</scope>
    <source>
        <strain evidence="2 3">KD52</strain>
    </source>
</reference>
<dbReference type="AlphaFoldDB" id="A0A098S5T6"/>
<dbReference type="Proteomes" id="UP000029736">
    <property type="component" value="Unassembled WGS sequence"/>
</dbReference>
<evidence type="ECO:0000313" key="2">
    <source>
        <dbReference type="EMBL" id="KGE87401.1"/>
    </source>
</evidence>
<dbReference type="OrthoDB" id="1489065at2"/>
<name>A0A098S5T6_9BACT</name>
<dbReference type="PANTHER" id="PTHR30441:SF8">
    <property type="entry name" value="DUF748 DOMAIN-CONTAINING PROTEIN"/>
    <property type="match status" value="1"/>
</dbReference>
<dbReference type="PANTHER" id="PTHR30441">
    <property type="entry name" value="DUF748 DOMAIN-CONTAINING PROTEIN"/>
    <property type="match status" value="1"/>
</dbReference>
<dbReference type="GO" id="GO:0090313">
    <property type="term" value="P:regulation of protein targeting to membrane"/>
    <property type="evidence" value="ECO:0007669"/>
    <property type="project" value="TreeGrafter"/>
</dbReference>
<evidence type="ECO:0000259" key="1">
    <source>
        <dbReference type="Pfam" id="PF05170"/>
    </source>
</evidence>
<dbReference type="Pfam" id="PF05170">
    <property type="entry name" value="AsmA"/>
    <property type="match status" value="1"/>
</dbReference>
<dbReference type="InterPro" id="IPR007844">
    <property type="entry name" value="AsmA"/>
</dbReference>
<dbReference type="STRING" id="1524460.IX84_15540"/>
<dbReference type="EMBL" id="JPOS01000037">
    <property type="protein sequence ID" value="KGE87401.1"/>
    <property type="molecule type" value="Genomic_DNA"/>
</dbReference>